<sequence length="136" mass="15215">MENCSTLEAMVPTATKETKATTRAEDDKENNLGKEKPTKEGESLAEKAKGVFNSAAEKTKEIVDQMKEKLTADEVNDDVEGVHPEEDLYVYLDEHETGDEGQLRNHRAVRKTNFSKTDELHAEQAQNIAAEHAKQD</sequence>
<dbReference type="AlphaFoldDB" id="A0A914VRF1"/>
<dbReference type="WBParaSite" id="PSAMB.scaffold233size63195.g3574.t1">
    <property type="protein sequence ID" value="PSAMB.scaffold233size63195.g3574.t1"/>
    <property type="gene ID" value="PSAMB.scaffold233size63195.g3574"/>
</dbReference>
<feature type="region of interest" description="Disordered" evidence="1">
    <location>
        <begin position="1"/>
        <end position="52"/>
    </location>
</feature>
<accession>A0A914VRF1</accession>
<protein>
    <submittedName>
        <fullName evidence="3">Uncharacterized protein</fullName>
    </submittedName>
</protein>
<proteinExistence type="predicted"/>
<evidence type="ECO:0000256" key="1">
    <source>
        <dbReference type="SAM" id="MobiDB-lite"/>
    </source>
</evidence>
<dbReference type="Proteomes" id="UP000887566">
    <property type="component" value="Unplaced"/>
</dbReference>
<keyword evidence="2" id="KW-1185">Reference proteome</keyword>
<organism evidence="2 3">
    <name type="scientific">Plectus sambesii</name>
    <dbReference type="NCBI Taxonomy" id="2011161"/>
    <lineage>
        <taxon>Eukaryota</taxon>
        <taxon>Metazoa</taxon>
        <taxon>Ecdysozoa</taxon>
        <taxon>Nematoda</taxon>
        <taxon>Chromadorea</taxon>
        <taxon>Plectida</taxon>
        <taxon>Plectina</taxon>
        <taxon>Plectoidea</taxon>
        <taxon>Plectidae</taxon>
        <taxon>Plectus</taxon>
    </lineage>
</organism>
<evidence type="ECO:0000313" key="3">
    <source>
        <dbReference type="WBParaSite" id="PSAMB.scaffold233size63195.g3574.t1"/>
    </source>
</evidence>
<evidence type="ECO:0000313" key="2">
    <source>
        <dbReference type="Proteomes" id="UP000887566"/>
    </source>
</evidence>
<reference evidence="3" key="1">
    <citation type="submission" date="2022-11" db="UniProtKB">
        <authorList>
            <consortium name="WormBaseParasite"/>
        </authorList>
    </citation>
    <scope>IDENTIFICATION</scope>
</reference>
<name>A0A914VRF1_9BILA</name>
<feature type="compositionally biased region" description="Basic and acidic residues" evidence="1">
    <location>
        <begin position="16"/>
        <end position="49"/>
    </location>
</feature>